<protein>
    <submittedName>
        <fullName evidence="2">Uncharacterized protein</fullName>
    </submittedName>
</protein>
<feature type="compositionally biased region" description="Gly residues" evidence="1">
    <location>
        <begin position="95"/>
        <end position="105"/>
    </location>
</feature>
<evidence type="ECO:0000313" key="3">
    <source>
        <dbReference type="Proteomes" id="UP000479710"/>
    </source>
</evidence>
<name>A0A6G1E1P5_9ORYZ</name>
<evidence type="ECO:0000256" key="1">
    <source>
        <dbReference type="SAM" id="MobiDB-lite"/>
    </source>
</evidence>
<sequence length="105" mass="10798">MADFGLGRVLLEVDAGGGRAVPGADSGHVLLQLTRTRTAVSLSRRRQPLYVEAEGGNGFPKSRQAVTAEATSGHRMAVAAFLRRGGRRQPSGIESEGGGGGGTLP</sequence>
<keyword evidence="3" id="KW-1185">Reference proteome</keyword>
<evidence type="ECO:0000313" key="2">
    <source>
        <dbReference type="EMBL" id="KAF0918710.1"/>
    </source>
</evidence>
<organism evidence="2 3">
    <name type="scientific">Oryza meyeriana var. granulata</name>
    <dbReference type="NCBI Taxonomy" id="110450"/>
    <lineage>
        <taxon>Eukaryota</taxon>
        <taxon>Viridiplantae</taxon>
        <taxon>Streptophyta</taxon>
        <taxon>Embryophyta</taxon>
        <taxon>Tracheophyta</taxon>
        <taxon>Spermatophyta</taxon>
        <taxon>Magnoliopsida</taxon>
        <taxon>Liliopsida</taxon>
        <taxon>Poales</taxon>
        <taxon>Poaceae</taxon>
        <taxon>BOP clade</taxon>
        <taxon>Oryzoideae</taxon>
        <taxon>Oryzeae</taxon>
        <taxon>Oryzinae</taxon>
        <taxon>Oryza</taxon>
        <taxon>Oryza meyeriana</taxon>
    </lineage>
</organism>
<comment type="caution">
    <text evidence="2">The sequence shown here is derived from an EMBL/GenBank/DDBJ whole genome shotgun (WGS) entry which is preliminary data.</text>
</comment>
<dbReference type="Proteomes" id="UP000479710">
    <property type="component" value="Unassembled WGS sequence"/>
</dbReference>
<dbReference type="EMBL" id="SPHZ02000005">
    <property type="protein sequence ID" value="KAF0918710.1"/>
    <property type="molecule type" value="Genomic_DNA"/>
</dbReference>
<proteinExistence type="predicted"/>
<dbReference type="AlphaFoldDB" id="A0A6G1E1P5"/>
<reference evidence="2 3" key="1">
    <citation type="submission" date="2019-11" db="EMBL/GenBank/DDBJ databases">
        <title>Whole genome sequence of Oryza granulata.</title>
        <authorList>
            <person name="Li W."/>
        </authorList>
    </citation>
    <scope>NUCLEOTIDE SEQUENCE [LARGE SCALE GENOMIC DNA]</scope>
    <source>
        <strain evidence="3">cv. Menghai</strain>
        <tissue evidence="2">Leaf</tissue>
    </source>
</reference>
<gene>
    <name evidence="2" type="ORF">E2562_025836</name>
</gene>
<feature type="region of interest" description="Disordered" evidence="1">
    <location>
        <begin position="83"/>
        <end position="105"/>
    </location>
</feature>
<accession>A0A6G1E1P5</accession>